<evidence type="ECO:0000313" key="6">
    <source>
        <dbReference type="Proteomes" id="UP000230069"/>
    </source>
</evidence>
<dbReference type="FunFam" id="1.25.40.10:FF:000353">
    <property type="entry name" value="Pentatricopeptide repeat-containing protein At4g39530"/>
    <property type="match status" value="1"/>
</dbReference>
<name>A0A2G5DX51_AQUCA</name>
<dbReference type="FunFam" id="1.25.40.10:FF:000366">
    <property type="entry name" value="Pentatricopeptide (PPR) repeat-containing protein"/>
    <property type="match status" value="1"/>
</dbReference>
<feature type="repeat" description="PPR" evidence="4">
    <location>
        <begin position="511"/>
        <end position="545"/>
    </location>
</feature>
<reference evidence="5 6" key="1">
    <citation type="submission" date="2017-09" db="EMBL/GenBank/DDBJ databases">
        <title>WGS assembly of Aquilegia coerulea Goldsmith.</title>
        <authorList>
            <person name="Hodges S."/>
            <person name="Kramer E."/>
            <person name="Nordborg M."/>
            <person name="Tomkins J."/>
            <person name="Borevitz J."/>
            <person name="Derieg N."/>
            <person name="Yan J."/>
            <person name="Mihaltcheva S."/>
            <person name="Hayes R.D."/>
            <person name="Rokhsar D."/>
        </authorList>
    </citation>
    <scope>NUCLEOTIDE SEQUENCE [LARGE SCALE GENOMIC DNA]</scope>
    <source>
        <strain evidence="6">cv. Goldsmith</strain>
    </source>
</reference>
<dbReference type="FunCoup" id="A0A2G5DX51">
    <property type="interactions" value="392"/>
</dbReference>
<proteinExistence type="inferred from homology"/>
<gene>
    <name evidence="5" type="ORF">AQUCO_01400548v1</name>
</gene>
<evidence type="ECO:0000256" key="3">
    <source>
        <dbReference type="ARBA" id="ARBA00022946"/>
    </source>
</evidence>
<feature type="repeat" description="PPR" evidence="4">
    <location>
        <begin position="107"/>
        <end position="141"/>
    </location>
</feature>
<dbReference type="GO" id="GO:0009451">
    <property type="term" value="P:RNA modification"/>
    <property type="evidence" value="ECO:0007669"/>
    <property type="project" value="InterPro"/>
</dbReference>
<comment type="similarity">
    <text evidence="1">Belongs to the PPR family. PCMP-H subfamily.</text>
</comment>
<dbReference type="AlphaFoldDB" id="A0A2G5DX51"/>
<dbReference type="EMBL" id="KZ305031">
    <property type="protein sequence ID" value="PIA48026.1"/>
    <property type="molecule type" value="Genomic_DNA"/>
</dbReference>
<dbReference type="InParanoid" id="A0A2G5DX51"/>
<dbReference type="Pfam" id="PF01535">
    <property type="entry name" value="PPR"/>
    <property type="match status" value="3"/>
</dbReference>
<evidence type="ECO:0000313" key="5">
    <source>
        <dbReference type="EMBL" id="PIA48026.1"/>
    </source>
</evidence>
<dbReference type="NCBIfam" id="TIGR00756">
    <property type="entry name" value="PPR"/>
    <property type="match status" value="5"/>
</dbReference>
<keyword evidence="6" id="KW-1185">Reference proteome</keyword>
<dbReference type="FunFam" id="1.25.40.10:FF:000031">
    <property type="entry name" value="Pentatricopeptide repeat-containing protein mitochondrial"/>
    <property type="match status" value="2"/>
</dbReference>
<dbReference type="InterPro" id="IPR046960">
    <property type="entry name" value="PPR_At4g14850-like_plant"/>
</dbReference>
<dbReference type="Pfam" id="PF20431">
    <property type="entry name" value="E_motif"/>
    <property type="match status" value="1"/>
</dbReference>
<dbReference type="GO" id="GO:0003723">
    <property type="term" value="F:RNA binding"/>
    <property type="evidence" value="ECO:0007669"/>
    <property type="project" value="InterPro"/>
</dbReference>
<sequence length="737" mass="82545">MPERNLITWSSMISMYTQHNCSQEALVLFTRFRICSVENPNEYILASVLRSCVRLRAVEQAIQVHGFVIKTGLEQELYVGTSLMDFYSKNGNIEEARKIFDVLPVKTTHTWTTIIAGYSQSGKCDVSLKLFNQMSKTDVVPDGYVLSSVVSACSVLQFLEGGKQIHAYVFRNGIDKDVSVINVLIDLYCKCHTVKIGRKLFDQMPMKNIVSWTTMIAGYMQNSVDWEAMKLFYEMTQQGWRPDGFTCTSILNSCGSLQALEQGRQVHAYTIKGNLESDDFVKNGLVDMYAKCSSLAEARGAFDCMSEHNVISYNAMIEGYASQGMLSEALHLFEEMRLRLCCPSLLTFVSLLGASALLSTIDLSRQIHGLLVKFGVALDLYAGSSLVDVYSKCLCIEDARLVFEDMDEKDIVVWNAMVFGYALNGQGEEALTLFLKLQLSRVKVNEFTYVALLTAASDLASLVHGKQFHNQLIKIGLELEPYISNALVDLYAKCGSIEEAQKMFDATDRRDVVCWNSMISKYAQHGQAEEAIWMYERMRAEAIEPNYITFVGLLSACSHVGLVEIGLDYFASMIPEFGVEPGMEHYVCVVALLSRAGKLYEAKEFINQMPIEPQAIVWRSLLSACRIAGDVHLGKYAAEMAISLDPHDSGSYVLLSNILASKGLWAEAENVRKRMDCNEVLKEPGHSWIEVNKAVHVFISKDKSHNQAESIYSVLDRLTQQIQVVGHVPDVNTFLDE</sequence>
<evidence type="ECO:0000256" key="1">
    <source>
        <dbReference type="ARBA" id="ARBA00006643"/>
    </source>
</evidence>
<dbReference type="STRING" id="218851.A0A2G5DX51"/>
<dbReference type="PANTHER" id="PTHR47926">
    <property type="entry name" value="PENTATRICOPEPTIDE REPEAT-CONTAINING PROTEIN"/>
    <property type="match status" value="1"/>
</dbReference>
<protein>
    <recommendedName>
        <fullName evidence="7">Pentatricopeptide repeat-containing protein</fullName>
    </recommendedName>
</protein>
<evidence type="ECO:0008006" key="7">
    <source>
        <dbReference type="Google" id="ProtNLM"/>
    </source>
</evidence>
<dbReference type="FunFam" id="1.25.40.10:FF:000344">
    <property type="entry name" value="Pentatricopeptide repeat-containing protein"/>
    <property type="match status" value="1"/>
</dbReference>
<feature type="repeat" description="PPR" evidence="4">
    <location>
        <begin position="410"/>
        <end position="444"/>
    </location>
</feature>
<keyword evidence="2" id="KW-0677">Repeat</keyword>
<keyword evidence="3" id="KW-0809">Transit peptide</keyword>
<dbReference type="OrthoDB" id="1882346at2759"/>
<dbReference type="InterPro" id="IPR011990">
    <property type="entry name" value="TPR-like_helical_dom_sf"/>
</dbReference>
<feature type="repeat" description="PPR" evidence="4">
    <location>
        <begin position="309"/>
        <end position="343"/>
    </location>
</feature>
<dbReference type="PANTHER" id="PTHR47926:SF527">
    <property type="entry name" value="PENTATRICOPEPTIDE REPEAT-CONTAINING PROTEIN"/>
    <property type="match status" value="1"/>
</dbReference>
<dbReference type="InterPro" id="IPR002885">
    <property type="entry name" value="PPR_rpt"/>
</dbReference>
<dbReference type="Proteomes" id="UP000230069">
    <property type="component" value="Unassembled WGS sequence"/>
</dbReference>
<evidence type="ECO:0000256" key="2">
    <source>
        <dbReference type="ARBA" id="ARBA00022737"/>
    </source>
</evidence>
<dbReference type="PROSITE" id="PS51375">
    <property type="entry name" value="PPR"/>
    <property type="match status" value="5"/>
</dbReference>
<dbReference type="SUPFAM" id="SSF48452">
    <property type="entry name" value="TPR-like"/>
    <property type="match status" value="1"/>
</dbReference>
<dbReference type="FunFam" id="1.25.40.10:FF:000488">
    <property type="entry name" value="Pentatricopeptide repeat-containing protein, mitochondrial"/>
    <property type="match status" value="1"/>
</dbReference>
<accession>A0A2G5DX51</accession>
<dbReference type="InterPro" id="IPR046848">
    <property type="entry name" value="E_motif"/>
</dbReference>
<organism evidence="5 6">
    <name type="scientific">Aquilegia coerulea</name>
    <name type="common">Rocky mountain columbine</name>
    <dbReference type="NCBI Taxonomy" id="218851"/>
    <lineage>
        <taxon>Eukaryota</taxon>
        <taxon>Viridiplantae</taxon>
        <taxon>Streptophyta</taxon>
        <taxon>Embryophyta</taxon>
        <taxon>Tracheophyta</taxon>
        <taxon>Spermatophyta</taxon>
        <taxon>Magnoliopsida</taxon>
        <taxon>Ranunculales</taxon>
        <taxon>Ranunculaceae</taxon>
        <taxon>Thalictroideae</taxon>
        <taxon>Aquilegia</taxon>
    </lineage>
</organism>
<feature type="repeat" description="PPR" evidence="4">
    <location>
        <begin position="208"/>
        <end position="242"/>
    </location>
</feature>
<dbReference type="Pfam" id="PF13041">
    <property type="entry name" value="PPR_2"/>
    <property type="match status" value="5"/>
</dbReference>
<dbReference type="Gene3D" id="1.25.40.10">
    <property type="entry name" value="Tetratricopeptide repeat domain"/>
    <property type="match status" value="6"/>
</dbReference>
<evidence type="ECO:0000256" key="4">
    <source>
        <dbReference type="PROSITE-ProRule" id="PRU00708"/>
    </source>
</evidence>